<organism evidence="3 4">
    <name type="scientific">Botrimarina hoheduenensis</name>
    <dbReference type="NCBI Taxonomy" id="2528000"/>
    <lineage>
        <taxon>Bacteria</taxon>
        <taxon>Pseudomonadati</taxon>
        <taxon>Planctomycetota</taxon>
        <taxon>Planctomycetia</taxon>
        <taxon>Pirellulales</taxon>
        <taxon>Lacipirellulaceae</taxon>
        <taxon>Botrimarina</taxon>
    </lineage>
</organism>
<evidence type="ECO:0000256" key="2">
    <source>
        <dbReference type="ARBA" id="ARBA00022679"/>
    </source>
</evidence>
<name>A0A5C5WCN2_9BACT</name>
<gene>
    <name evidence="3" type="primary">scoB</name>
    <name evidence="3" type="ORF">Pla111_14600</name>
</gene>
<comment type="similarity">
    <text evidence="1">Belongs to the 3-oxoacid CoA-transferase subunit B family.</text>
</comment>
<dbReference type="PANTHER" id="PTHR13707:SF57">
    <property type="entry name" value="SUCCINYL-COA:3-KETOACID COENZYME A TRANSFERASE SUBUNIT B-RELATED"/>
    <property type="match status" value="1"/>
</dbReference>
<dbReference type="SUPFAM" id="SSF100950">
    <property type="entry name" value="NagB/RpiA/CoA transferase-like"/>
    <property type="match status" value="1"/>
</dbReference>
<keyword evidence="2 3" id="KW-0808">Transferase</keyword>
<dbReference type="Proteomes" id="UP000318995">
    <property type="component" value="Unassembled WGS sequence"/>
</dbReference>
<reference evidence="3 4" key="1">
    <citation type="submission" date="2019-02" db="EMBL/GenBank/DDBJ databases">
        <title>Deep-cultivation of Planctomycetes and their phenomic and genomic characterization uncovers novel biology.</title>
        <authorList>
            <person name="Wiegand S."/>
            <person name="Jogler M."/>
            <person name="Boedeker C."/>
            <person name="Pinto D."/>
            <person name="Vollmers J."/>
            <person name="Rivas-Marin E."/>
            <person name="Kohn T."/>
            <person name="Peeters S.H."/>
            <person name="Heuer A."/>
            <person name="Rast P."/>
            <person name="Oberbeckmann S."/>
            <person name="Bunk B."/>
            <person name="Jeske O."/>
            <person name="Meyerdierks A."/>
            <person name="Storesund J.E."/>
            <person name="Kallscheuer N."/>
            <person name="Luecker S."/>
            <person name="Lage O.M."/>
            <person name="Pohl T."/>
            <person name="Merkel B.J."/>
            <person name="Hornburger P."/>
            <person name="Mueller R.-W."/>
            <person name="Bruemmer F."/>
            <person name="Labrenz M."/>
            <person name="Spormann A.M."/>
            <person name="Op Den Camp H."/>
            <person name="Overmann J."/>
            <person name="Amann R."/>
            <person name="Jetten M.S.M."/>
            <person name="Mascher T."/>
            <person name="Medema M.H."/>
            <person name="Devos D.P."/>
            <person name="Kaster A.-K."/>
            <person name="Ovreas L."/>
            <person name="Rohde M."/>
            <person name="Galperin M.Y."/>
            <person name="Jogler C."/>
        </authorList>
    </citation>
    <scope>NUCLEOTIDE SEQUENCE [LARGE SCALE GENOMIC DNA]</scope>
    <source>
        <strain evidence="3 4">Pla111</strain>
    </source>
</reference>
<dbReference type="SMART" id="SM00882">
    <property type="entry name" value="CoA_trans"/>
    <property type="match status" value="1"/>
</dbReference>
<evidence type="ECO:0000313" key="4">
    <source>
        <dbReference type="Proteomes" id="UP000318995"/>
    </source>
</evidence>
<comment type="caution">
    <text evidence="3">The sequence shown here is derived from an EMBL/GenBank/DDBJ whole genome shotgun (WGS) entry which is preliminary data.</text>
</comment>
<dbReference type="InterPro" id="IPR004165">
    <property type="entry name" value="CoA_trans_fam_I"/>
</dbReference>
<dbReference type="InterPro" id="IPR012791">
    <property type="entry name" value="3-oxoacid_CoA-transf_B"/>
</dbReference>
<keyword evidence="4" id="KW-1185">Reference proteome</keyword>
<dbReference type="EMBL" id="SJPH01000002">
    <property type="protein sequence ID" value="TWT47835.1"/>
    <property type="molecule type" value="Genomic_DNA"/>
</dbReference>
<dbReference type="EC" id="2.8.3.5" evidence="3"/>
<dbReference type="Gene3D" id="3.40.1080.10">
    <property type="entry name" value="Glutaconate Coenzyme A-transferase"/>
    <property type="match status" value="1"/>
</dbReference>
<protein>
    <submittedName>
        <fullName evidence="3">Putative succinyl-CoA:3-ketoacid coenzyme A transferase subunit B</fullName>
        <ecNumber evidence="3">2.8.3.5</ecNumber>
    </submittedName>
</protein>
<proteinExistence type="inferred from homology"/>
<dbReference type="NCBIfam" id="TIGR02428">
    <property type="entry name" value="pcaJ_scoB_fam"/>
    <property type="match status" value="1"/>
</dbReference>
<evidence type="ECO:0000313" key="3">
    <source>
        <dbReference type="EMBL" id="TWT47835.1"/>
    </source>
</evidence>
<dbReference type="GO" id="GO:0008260">
    <property type="term" value="F:succinyl-CoA:3-oxo-acid CoA-transferase activity"/>
    <property type="evidence" value="ECO:0007669"/>
    <property type="project" value="UniProtKB-EC"/>
</dbReference>
<dbReference type="RefSeq" id="WP_146572717.1">
    <property type="nucleotide sequence ID" value="NZ_SJPH01000002.1"/>
</dbReference>
<dbReference type="InterPro" id="IPR037171">
    <property type="entry name" value="NagB/RpiA_transferase-like"/>
</dbReference>
<sequence length="207" mass="22030">MVWTKEQMADEIVGMLTDGCSLNLGIGMPTLIAERLPAERQVFIHSENGVLGVEGRPTRETISPTLINAGKESISVRSGVSYFDSATSFGIIRGGHIDFCVLGGMQVDVRGSLANWMIPGKKVTGMGGAMDLVHGAKRVIVMLTHFAKDGSGKLMARCTWPLTGVGVVHTVITELGIFSPTGTAFRVDKLADGVSADDLWLPAELLC</sequence>
<dbReference type="PANTHER" id="PTHR13707">
    <property type="entry name" value="KETOACID-COENZYME A TRANSFERASE"/>
    <property type="match status" value="1"/>
</dbReference>
<dbReference type="AlphaFoldDB" id="A0A5C5WCN2"/>
<dbReference type="OrthoDB" id="9778604at2"/>
<accession>A0A5C5WCN2</accession>
<evidence type="ECO:0000256" key="1">
    <source>
        <dbReference type="ARBA" id="ARBA00007047"/>
    </source>
</evidence>
<dbReference type="Pfam" id="PF01144">
    <property type="entry name" value="CoA_trans"/>
    <property type="match status" value="1"/>
</dbReference>